<dbReference type="Proteomes" id="UP000243579">
    <property type="component" value="Unassembled WGS sequence"/>
</dbReference>
<accession>A0A1V9YCD5</accession>
<dbReference type="OrthoDB" id="79237at2759"/>
<evidence type="ECO:0000259" key="1">
    <source>
        <dbReference type="Pfam" id="PF03184"/>
    </source>
</evidence>
<proteinExistence type="predicted"/>
<dbReference type="EMBL" id="JNBR01002196">
    <property type="protein sequence ID" value="OQR83395.1"/>
    <property type="molecule type" value="Genomic_DNA"/>
</dbReference>
<sequence>MRIPPGYTWITQPADVVWNHTLKYHVRRKWLENLRNQIANHEPLAKFELKAPSRSILAKWVNDSWTLLKPNTIRSGFKKCGLIPLNPNFMPGEEA</sequence>
<dbReference type="AlphaFoldDB" id="A0A1V9YCD5"/>
<reference evidence="2 3" key="1">
    <citation type="journal article" date="2014" name="Genome Biol. Evol.">
        <title>The secreted proteins of Achlya hypogyna and Thraustotheca clavata identify the ancestral oomycete secretome and reveal gene acquisitions by horizontal gene transfer.</title>
        <authorList>
            <person name="Misner I."/>
            <person name="Blouin N."/>
            <person name="Leonard G."/>
            <person name="Richards T.A."/>
            <person name="Lane C.E."/>
        </authorList>
    </citation>
    <scope>NUCLEOTIDE SEQUENCE [LARGE SCALE GENOMIC DNA]</scope>
    <source>
        <strain evidence="2 3">ATCC 48635</strain>
    </source>
</reference>
<gene>
    <name evidence="2" type="ORF">ACHHYP_20745</name>
</gene>
<evidence type="ECO:0000313" key="3">
    <source>
        <dbReference type="Proteomes" id="UP000243579"/>
    </source>
</evidence>
<name>A0A1V9YCD5_ACHHY</name>
<dbReference type="GO" id="GO:0003676">
    <property type="term" value="F:nucleic acid binding"/>
    <property type="evidence" value="ECO:0007669"/>
    <property type="project" value="InterPro"/>
</dbReference>
<feature type="non-terminal residue" evidence="2">
    <location>
        <position position="95"/>
    </location>
</feature>
<feature type="domain" description="DDE-1" evidence="1">
    <location>
        <begin position="2"/>
        <end position="77"/>
    </location>
</feature>
<comment type="caution">
    <text evidence="2">The sequence shown here is derived from an EMBL/GenBank/DDBJ whole genome shotgun (WGS) entry which is preliminary data.</text>
</comment>
<protein>
    <recommendedName>
        <fullName evidence="1">DDE-1 domain-containing protein</fullName>
    </recommendedName>
</protein>
<organism evidence="2 3">
    <name type="scientific">Achlya hypogyna</name>
    <name type="common">Oomycete</name>
    <name type="synonym">Protoachlya hypogyna</name>
    <dbReference type="NCBI Taxonomy" id="1202772"/>
    <lineage>
        <taxon>Eukaryota</taxon>
        <taxon>Sar</taxon>
        <taxon>Stramenopiles</taxon>
        <taxon>Oomycota</taxon>
        <taxon>Saprolegniomycetes</taxon>
        <taxon>Saprolegniales</taxon>
        <taxon>Achlyaceae</taxon>
        <taxon>Achlya</taxon>
    </lineage>
</organism>
<dbReference type="Pfam" id="PF03184">
    <property type="entry name" value="DDE_1"/>
    <property type="match status" value="1"/>
</dbReference>
<keyword evidence="3" id="KW-1185">Reference proteome</keyword>
<evidence type="ECO:0000313" key="2">
    <source>
        <dbReference type="EMBL" id="OQR83395.1"/>
    </source>
</evidence>
<dbReference type="InterPro" id="IPR004875">
    <property type="entry name" value="DDE_SF_endonuclease_dom"/>
</dbReference>